<evidence type="ECO:0000313" key="2">
    <source>
        <dbReference type="Proteomes" id="UP001603857"/>
    </source>
</evidence>
<name>A0ABD1L0A3_9FABA</name>
<evidence type="ECO:0008006" key="3">
    <source>
        <dbReference type="Google" id="ProtNLM"/>
    </source>
</evidence>
<reference evidence="1 2" key="1">
    <citation type="submission" date="2024-08" db="EMBL/GenBank/DDBJ databases">
        <title>Insights into the chromosomal genome structure of Flemingia macrophylla.</title>
        <authorList>
            <person name="Ding Y."/>
            <person name="Zhao Y."/>
            <person name="Bi W."/>
            <person name="Wu M."/>
            <person name="Zhao G."/>
            <person name="Gong Y."/>
            <person name="Li W."/>
            <person name="Zhang P."/>
        </authorList>
    </citation>
    <scope>NUCLEOTIDE SEQUENCE [LARGE SCALE GENOMIC DNA]</scope>
    <source>
        <strain evidence="1">DYQJB</strain>
        <tissue evidence="1">Leaf</tissue>
    </source>
</reference>
<protein>
    <recommendedName>
        <fullName evidence="3">LIM zinc-binding domain-containing protein</fullName>
    </recommendedName>
</protein>
<accession>A0ABD1L0A3</accession>
<comment type="caution">
    <text evidence="1">The sequence shown here is derived from an EMBL/GenBank/DDBJ whole genome shotgun (WGS) entry which is preliminary data.</text>
</comment>
<dbReference type="Proteomes" id="UP001603857">
    <property type="component" value="Unassembled WGS sequence"/>
</dbReference>
<dbReference type="AlphaFoldDB" id="A0ABD1L0A3"/>
<gene>
    <name evidence="1" type="ORF">Fmac_030830</name>
</gene>
<keyword evidence="2" id="KW-1185">Reference proteome</keyword>
<evidence type="ECO:0000313" key="1">
    <source>
        <dbReference type="EMBL" id="KAL2316954.1"/>
    </source>
</evidence>
<sequence>MDWCDHCCRFCQTRVENMIDDFSPIYCSCCTRCGKILFDINSKSRGIKKRRKDNAKIVNKIDAASKGPLMKEVEQLTNSDTIQVSD</sequence>
<organism evidence="1 2">
    <name type="scientific">Flemingia macrophylla</name>
    <dbReference type="NCBI Taxonomy" id="520843"/>
    <lineage>
        <taxon>Eukaryota</taxon>
        <taxon>Viridiplantae</taxon>
        <taxon>Streptophyta</taxon>
        <taxon>Embryophyta</taxon>
        <taxon>Tracheophyta</taxon>
        <taxon>Spermatophyta</taxon>
        <taxon>Magnoliopsida</taxon>
        <taxon>eudicotyledons</taxon>
        <taxon>Gunneridae</taxon>
        <taxon>Pentapetalae</taxon>
        <taxon>rosids</taxon>
        <taxon>fabids</taxon>
        <taxon>Fabales</taxon>
        <taxon>Fabaceae</taxon>
        <taxon>Papilionoideae</taxon>
        <taxon>50 kb inversion clade</taxon>
        <taxon>NPAAA clade</taxon>
        <taxon>indigoferoid/millettioid clade</taxon>
        <taxon>Phaseoleae</taxon>
        <taxon>Flemingia</taxon>
    </lineage>
</organism>
<dbReference type="EMBL" id="JBGMDY010000011">
    <property type="protein sequence ID" value="KAL2316954.1"/>
    <property type="molecule type" value="Genomic_DNA"/>
</dbReference>
<proteinExistence type="predicted"/>